<dbReference type="GO" id="GO:0005743">
    <property type="term" value="C:mitochondrial inner membrane"/>
    <property type="evidence" value="ECO:0007669"/>
    <property type="project" value="UniProtKB-SubCell"/>
</dbReference>
<comment type="cofactor">
    <cofactor evidence="16">
        <name>heme b</name>
        <dbReference type="ChEBI" id="CHEBI:60344"/>
    </cofactor>
    <text evidence="16">Binds 2 heme groups non-covalently.</text>
</comment>
<keyword evidence="9" id="KW-0999">Mitochondrion inner membrane</keyword>
<dbReference type="InterPro" id="IPR005797">
    <property type="entry name" value="Cyt_b/b6_N"/>
</dbReference>
<comment type="function">
    <text evidence="1 16">Component of the ubiquinol-cytochrome c reductase complex (complex III or cytochrome b-c1 complex) that is part of the mitochondrial respiratory chain. The b-c1 complex mediates electron transfer from ubiquinol to cytochrome c. Contributes to the generation of a proton gradient across the mitochondrial membrane that is then used for ATP synthesis.</text>
</comment>
<proteinExistence type="inferred from homology"/>
<keyword evidence="7 16" id="KW-0812">Transmembrane</keyword>
<evidence type="ECO:0000256" key="4">
    <source>
        <dbReference type="ARBA" id="ARBA00022448"/>
    </source>
</evidence>
<dbReference type="GO" id="GO:0008121">
    <property type="term" value="F:quinol-cytochrome-c reductase activity"/>
    <property type="evidence" value="ECO:0007669"/>
    <property type="project" value="TreeGrafter"/>
</dbReference>
<dbReference type="SUPFAM" id="SSF81648">
    <property type="entry name" value="a domain/subunit of cytochrome bc1 complex (Ubiquinol-cytochrome c reductase)"/>
    <property type="match status" value="1"/>
</dbReference>
<evidence type="ECO:0000256" key="3">
    <source>
        <dbReference type="ARBA" id="ARBA00013531"/>
    </source>
</evidence>
<evidence type="ECO:0000256" key="12">
    <source>
        <dbReference type="ARBA" id="ARBA00023004"/>
    </source>
</evidence>
<dbReference type="EMBL" id="HF548561">
    <property type="protein sequence ID" value="CCO25808.1"/>
    <property type="molecule type" value="Genomic_DNA"/>
</dbReference>
<feature type="transmembrane region" description="Helical" evidence="16">
    <location>
        <begin position="318"/>
        <end position="335"/>
    </location>
</feature>
<dbReference type="SUPFAM" id="SSF81342">
    <property type="entry name" value="Transmembrane di-heme cytochromes"/>
    <property type="match status" value="1"/>
</dbReference>
<dbReference type="CDD" id="cd00284">
    <property type="entry name" value="Cytochrome_b_N"/>
    <property type="match status" value="1"/>
</dbReference>
<comment type="subcellular location">
    <subcellularLocation>
        <location evidence="2">Mitochondrion inner membrane</location>
        <topology evidence="2">Multi-pass membrane protein</topology>
    </subcellularLocation>
</comment>
<feature type="domain" description="Cytochrome b/b6 N-terminal region profile" evidence="17">
    <location>
        <begin position="1"/>
        <end position="208"/>
    </location>
</feature>
<dbReference type="GO" id="GO:0046872">
    <property type="term" value="F:metal ion binding"/>
    <property type="evidence" value="ECO:0007669"/>
    <property type="project" value="UniProtKB-UniRule"/>
</dbReference>
<dbReference type="PROSITE" id="PS51003">
    <property type="entry name" value="CYTB_CTER"/>
    <property type="match status" value="1"/>
</dbReference>
<evidence type="ECO:0000259" key="17">
    <source>
        <dbReference type="PROSITE" id="PS51002"/>
    </source>
</evidence>
<evidence type="ECO:0000256" key="5">
    <source>
        <dbReference type="ARBA" id="ARBA00022617"/>
    </source>
</evidence>
<feature type="transmembrane region" description="Helical" evidence="16">
    <location>
        <begin position="177"/>
        <end position="198"/>
    </location>
</feature>
<dbReference type="InterPro" id="IPR016174">
    <property type="entry name" value="Di-haem_cyt_TM"/>
</dbReference>
<keyword evidence="14 16" id="KW-0496">Mitochondrion</keyword>
<dbReference type="GO" id="GO:0016491">
    <property type="term" value="F:oxidoreductase activity"/>
    <property type="evidence" value="ECO:0007669"/>
    <property type="project" value="UniProtKB-UniRule"/>
</dbReference>
<protein>
    <recommendedName>
        <fullName evidence="3 16">Cytochrome b</fullName>
    </recommendedName>
</protein>
<dbReference type="Pfam" id="PF00033">
    <property type="entry name" value="Cytochrome_B"/>
    <property type="match status" value="1"/>
</dbReference>
<feature type="transmembrane region" description="Helical" evidence="16">
    <location>
        <begin position="139"/>
        <end position="157"/>
    </location>
</feature>
<sequence>MYMWRKNPFISLFMGSMYNLPSPINISFMWNFGSLVGFFLVVQIVSGLFLTMHYCPSIDGAFASIVHLNHDVNYGWLLRYIHANGASFFLGLMYLHICRGVYYKRYYNTYAWLVGVLMLGVSMLTGFLGYVLPWGQMSFWGATVITNFITAIPIWGVDIVKWVWGSYCVDNATLNRFYTFHFLFPFLLVVLSVGHLVFIHGTGSGNPVGGFSSSMKIPFWPYFGVKDILGFFVVVFLFMLVVLFFPDVFGDPDNHHKANPMVTPVNIKPEWYFLFAYAILRCIPNKGLGVLALVGSIVVFALLPLGKVKFSGNLMYQVVFWSWAMNFCVLTWLGGCHVKVVFTYMAQVCGFLYFSLLFLLMVV</sequence>
<dbReference type="PANTHER" id="PTHR19271:SF16">
    <property type="entry name" value="CYTOCHROME B"/>
    <property type="match status" value="1"/>
</dbReference>
<feature type="domain" description="Cytochrome b/b6 C-terminal region profile" evidence="18">
    <location>
        <begin position="209"/>
        <end position="363"/>
    </location>
</feature>
<accession>S0DGV5</accession>
<evidence type="ECO:0000256" key="16">
    <source>
        <dbReference type="RuleBase" id="RU362117"/>
    </source>
</evidence>
<keyword evidence="15 16" id="KW-0472">Membrane</keyword>
<feature type="transmembrane region" description="Helical" evidence="16">
    <location>
        <begin position="219"/>
        <end position="245"/>
    </location>
</feature>
<gene>
    <name evidence="19" type="primary">cob</name>
</gene>
<evidence type="ECO:0000256" key="9">
    <source>
        <dbReference type="ARBA" id="ARBA00022792"/>
    </source>
</evidence>
<keyword evidence="6 16" id="KW-0679">Respiratory chain</keyword>
<dbReference type="Gene3D" id="1.20.810.10">
    <property type="entry name" value="Cytochrome Bc1 Complex, Chain C"/>
    <property type="match status" value="1"/>
</dbReference>
<feature type="transmembrane region" description="Helical" evidence="16">
    <location>
        <begin position="287"/>
        <end position="306"/>
    </location>
</feature>
<evidence type="ECO:0000256" key="11">
    <source>
        <dbReference type="ARBA" id="ARBA00022989"/>
    </source>
</evidence>
<keyword evidence="4 16" id="KW-0813">Transport</keyword>
<dbReference type="PANTHER" id="PTHR19271">
    <property type="entry name" value="CYTOCHROME B"/>
    <property type="match status" value="1"/>
</dbReference>
<evidence type="ECO:0000256" key="1">
    <source>
        <dbReference type="ARBA" id="ARBA00002566"/>
    </source>
</evidence>
<evidence type="ECO:0000256" key="13">
    <source>
        <dbReference type="ARBA" id="ARBA00023075"/>
    </source>
</evidence>
<dbReference type="GO" id="GO:0006122">
    <property type="term" value="P:mitochondrial electron transport, ubiquinol to cytochrome c"/>
    <property type="evidence" value="ECO:0007669"/>
    <property type="project" value="TreeGrafter"/>
</dbReference>
<dbReference type="InterPro" id="IPR036150">
    <property type="entry name" value="Cyt_b/b6_C_sf"/>
</dbReference>
<keyword evidence="11 16" id="KW-1133">Transmembrane helix</keyword>
<dbReference type="InterPro" id="IPR005798">
    <property type="entry name" value="Cyt_b/b6_C"/>
</dbReference>
<reference evidence="19" key="1">
    <citation type="journal article" date="2013" name="Genome Biol. Evol.">
        <title>Deep Sequencing of Mixed Total DNA without Barcodes Allows Efficient Assembly of Highly Plastic Ascidian Mitochondrial Genomes.</title>
        <authorList>
            <person name="Rubinstein N."/>
            <person name="Feldstein T."/>
            <person name="Shenkar N."/>
            <person name="Botero Castro F."/>
            <person name="Griggio F."/>
            <person name="Mastrototaro F."/>
            <person name="Delsuc F."/>
            <person name="Douzery E.J.P."/>
            <person name="Gissi C."/>
            <person name="Huchon D."/>
        </authorList>
    </citation>
    <scope>NUCLEOTIDE SEQUENCE</scope>
    <source>
        <tissue evidence="19">Muscle</tissue>
    </source>
</reference>
<keyword evidence="5 16" id="KW-0349">Heme</keyword>
<comment type="similarity">
    <text evidence="16">Belongs to the cytochrome b family.</text>
</comment>
<evidence type="ECO:0000256" key="8">
    <source>
        <dbReference type="ARBA" id="ARBA00022723"/>
    </source>
</evidence>
<evidence type="ECO:0000256" key="2">
    <source>
        <dbReference type="ARBA" id="ARBA00004448"/>
    </source>
</evidence>
<keyword evidence="8 16" id="KW-0479">Metal-binding</keyword>
<dbReference type="Pfam" id="PF00032">
    <property type="entry name" value="Cytochrom_B_C"/>
    <property type="match status" value="1"/>
</dbReference>
<evidence type="ECO:0000313" key="19">
    <source>
        <dbReference type="EMBL" id="CCO25808.1"/>
    </source>
</evidence>
<feature type="transmembrane region" description="Helical" evidence="16">
    <location>
        <begin position="341"/>
        <end position="362"/>
    </location>
</feature>
<dbReference type="InterPro" id="IPR048259">
    <property type="entry name" value="Cytochrome_b_N_euk/bac"/>
</dbReference>
<evidence type="ECO:0000256" key="15">
    <source>
        <dbReference type="ARBA" id="ARBA00023136"/>
    </source>
</evidence>
<name>S0DGV5_9ASCI</name>
<organism evidence="19">
    <name type="scientific">Ascidiella aspersa</name>
    <dbReference type="NCBI Taxonomy" id="201961"/>
    <lineage>
        <taxon>Eukaryota</taxon>
        <taxon>Metazoa</taxon>
        <taxon>Chordata</taxon>
        <taxon>Tunicata</taxon>
        <taxon>Ascidiacea</taxon>
        <taxon>Phlebobranchia</taxon>
        <taxon>Ascidiidae</taxon>
        <taxon>Ascidiella</taxon>
    </lineage>
</organism>
<dbReference type="PROSITE" id="PS51002">
    <property type="entry name" value="CYTB_NTER"/>
    <property type="match status" value="1"/>
</dbReference>
<feature type="transmembrane region" description="Helical" evidence="16">
    <location>
        <begin position="36"/>
        <end position="55"/>
    </location>
</feature>
<evidence type="ECO:0000256" key="7">
    <source>
        <dbReference type="ARBA" id="ARBA00022692"/>
    </source>
</evidence>
<feature type="transmembrane region" description="Helical" evidence="16">
    <location>
        <begin position="76"/>
        <end position="97"/>
    </location>
</feature>
<keyword evidence="12 16" id="KW-0408">Iron</keyword>
<evidence type="ECO:0000259" key="18">
    <source>
        <dbReference type="PROSITE" id="PS51003"/>
    </source>
</evidence>
<keyword evidence="13" id="KW-0830">Ubiquinone</keyword>
<evidence type="ECO:0000256" key="6">
    <source>
        <dbReference type="ARBA" id="ARBA00022660"/>
    </source>
</evidence>
<keyword evidence="10 16" id="KW-0249">Electron transport</keyword>
<geneLocation type="mitochondrion" evidence="19"/>
<dbReference type="InterPro" id="IPR027387">
    <property type="entry name" value="Cytb/b6-like_sf"/>
</dbReference>
<evidence type="ECO:0000256" key="14">
    <source>
        <dbReference type="ARBA" id="ARBA00023128"/>
    </source>
</evidence>
<dbReference type="AlphaFoldDB" id="S0DGV5"/>
<feature type="transmembrane region" description="Helical" evidence="16">
    <location>
        <begin position="109"/>
        <end position="132"/>
    </location>
</feature>
<evidence type="ECO:0000256" key="10">
    <source>
        <dbReference type="ARBA" id="ARBA00022982"/>
    </source>
</evidence>